<evidence type="ECO:0000256" key="6">
    <source>
        <dbReference type="ARBA" id="ARBA00022723"/>
    </source>
</evidence>
<comment type="function">
    <text evidence="13">CRISPR (clustered regularly interspaced short palindromic repeat) is an adaptive immune system that provides protection against mobile genetic elements (viruses, transposable elements and conjugative plasmids). CRISPR clusters contain sequences complementary to antecedent mobile elements and target invading nucleic acids. CRISPR clusters are transcribed and processed into CRISPR RNA (crRNA).</text>
</comment>
<gene>
    <name evidence="15" type="primary">cas4</name>
    <name evidence="15" type="ORF">GTO91_13835</name>
</gene>
<comment type="cofactor">
    <cofactor evidence="13">
        <name>Mg(2+)</name>
        <dbReference type="ChEBI" id="CHEBI:18420"/>
    </cofactor>
    <cofactor evidence="13">
        <name>Mn(2+)</name>
        <dbReference type="ChEBI" id="CHEBI:29035"/>
    </cofactor>
    <text evidence="13">Mg(2+) or Mn(2+) required for ssDNA cleavage activity.</text>
</comment>
<comment type="caution">
    <text evidence="15">The sequence shown here is derived from an EMBL/GenBank/DDBJ whole genome shotgun (WGS) entry which is preliminary data.</text>
</comment>
<dbReference type="GO" id="GO:0051607">
    <property type="term" value="P:defense response to virus"/>
    <property type="evidence" value="ECO:0007669"/>
    <property type="project" value="UniProtKB-KW"/>
</dbReference>
<evidence type="ECO:0000256" key="10">
    <source>
        <dbReference type="ARBA" id="ARBA00023014"/>
    </source>
</evidence>
<comment type="cofactor">
    <cofactor evidence="13">
        <name>iron-sulfur cluster</name>
        <dbReference type="ChEBI" id="CHEBI:30408"/>
    </cofactor>
</comment>
<evidence type="ECO:0000256" key="8">
    <source>
        <dbReference type="ARBA" id="ARBA00022839"/>
    </source>
</evidence>
<dbReference type="InterPro" id="IPR011604">
    <property type="entry name" value="PDDEXK-like_dom_sf"/>
</dbReference>
<evidence type="ECO:0000256" key="4">
    <source>
        <dbReference type="ARBA" id="ARBA00020049"/>
    </source>
</evidence>
<evidence type="ECO:0000256" key="13">
    <source>
        <dbReference type="RuleBase" id="RU365022"/>
    </source>
</evidence>
<dbReference type="GO" id="GO:0051536">
    <property type="term" value="F:iron-sulfur cluster binding"/>
    <property type="evidence" value="ECO:0007669"/>
    <property type="project" value="UniProtKB-KW"/>
</dbReference>
<keyword evidence="11 13" id="KW-0051">Antiviral defense</keyword>
<dbReference type="PANTHER" id="PTHR36531">
    <property type="entry name" value="CRISPR-ASSOCIATED EXONUCLEASE CAS4"/>
    <property type="match status" value="1"/>
</dbReference>
<evidence type="ECO:0000256" key="7">
    <source>
        <dbReference type="ARBA" id="ARBA00022801"/>
    </source>
</evidence>
<dbReference type="GO" id="GO:0004527">
    <property type="term" value="F:exonuclease activity"/>
    <property type="evidence" value="ECO:0007669"/>
    <property type="project" value="UniProtKB-KW"/>
</dbReference>
<dbReference type="EMBL" id="WXEY01000019">
    <property type="protein sequence ID" value="MZP30794.1"/>
    <property type="molecule type" value="Genomic_DNA"/>
</dbReference>
<comment type="cofactor">
    <cofactor evidence="1">
        <name>[4Fe-4S] cluster</name>
        <dbReference type="ChEBI" id="CHEBI:49883"/>
    </cofactor>
</comment>
<dbReference type="PANTHER" id="PTHR36531:SF6">
    <property type="entry name" value="DNA REPLICATION ATP-DEPENDENT HELICASE_NUCLEASE DNA2"/>
    <property type="match status" value="1"/>
</dbReference>
<evidence type="ECO:0000256" key="1">
    <source>
        <dbReference type="ARBA" id="ARBA00001966"/>
    </source>
</evidence>
<dbReference type="InterPro" id="IPR022765">
    <property type="entry name" value="Dna2/Cas4_DUF83"/>
</dbReference>
<keyword evidence="7 13" id="KW-0378">Hydrolase</keyword>
<evidence type="ECO:0000256" key="2">
    <source>
        <dbReference type="ARBA" id="ARBA00009189"/>
    </source>
</evidence>
<evidence type="ECO:0000256" key="12">
    <source>
        <dbReference type="ARBA" id="ARBA00023211"/>
    </source>
</evidence>
<dbReference type="OrthoDB" id="9781776at2"/>
<dbReference type="InterPro" id="IPR013343">
    <property type="entry name" value="CRISPR-assoc_prot_Cas4"/>
</dbReference>
<keyword evidence="6 13" id="KW-0479">Metal-binding</keyword>
<dbReference type="Gene3D" id="3.90.320.10">
    <property type="match status" value="2"/>
</dbReference>
<accession>A0A845L7L4</accession>
<evidence type="ECO:0000313" key="16">
    <source>
        <dbReference type="Proteomes" id="UP000463470"/>
    </source>
</evidence>
<organism evidence="15 16">
    <name type="scientific">Heliomicrobium undosum</name>
    <dbReference type="NCBI Taxonomy" id="121734"/>
    <lineage>
        <taxon>Bacteria</taxon>
        <taxon>Bacillati</taxon>
        <taxon>Bacillota</taxon>
        <taxon>Clostridia</taxon>
        <taxon>Eubacteriales</taxon>
        <taxon>Heliobacteriaceae</taxon>
        <taxon>Heliomicrobium</taxon>
    </lineage>
</organism>
<keyword evidence="12 13" id="KW-0464">Manganese</keyword>
<keyword evidence="8 13" id="KW-0269">Exonuclease</keyword>
<dbReference type="Pfam" id="PF01930">
    <property type="entry name" value="Cas_Cas4"/>
    <property type="match status" value="1"/>
</dbReference>
<name>A0A845L7L4_9FIRM</name>
<comment type="similarity">
    <text evidence="2 13">Belongs to the CRISPR-associated exonuclease Cas4 family.</text>
</comment>
<dbReference type="Proteomes" id="UP000463470">
    <property type="component" value="Unassembled WGS sequence"/>
</dbReference>
<dbReference type="EC" id="3.1.12.1" evidence="3 13"/>
<dbReference type="NCBIfam" id="TIGR00372">
    <property type="entry name" value="cas4"/>
    <property type="match status" value="1"/>
</dbReference>
<keyword evidence="9 13" id="KW-0408">Iron</keyword>
<protein>
    <recommendedName>
        <fullName evidence="4 13">CRISPR-associated exonuclease Cas4</fullName>
        <ecNumber evidence="3 13">3.1.12.1</ecNumber>
    </recommendedName>
</protein>
<feature type="domain" description="DUF83" evidence="14">
    <location>
        <begin position="118"/>
        <end position="215"/>
    </location>
</feature>
<proteinExistence type="inferred from homology"/>
<keyword evidence="16" id="KW-1185">Reference proteome</keyword>
<reference evidence="15 16" key="1">
    <citation type="submission" date="2020-01" db="EMBL/GenBank/DDBJ databases">
        <title>Whole-genome sequence of Heliobacterium undosum DSM 13378.</title>
        <authorList>
            <person name="Kyndt J.A."/>
            <person name="Meyer T.E."/>
        </authorList>
    </citation>
    <scope>NUCLEOTIDE SEQUENCE [LARGE SCALE GENOMIC DNA]</scope>
    <source>
        <strain evidence="15 16">DSM 13378</strain>
    </source>
</reference>
<evidence type="ECO:0000313" key="15">
    <source>
        <dbReference type="EMBL" id="MZP30794.1"/>
    </source>
</evidence>
<evidence type="ECO:0000256" key="11">
    <source>
        <dbReference type="ARBA" id="ARBA00023118"/>
    </source>
</evidence>
<keyword evidence="5 13" id="KW-0540">Nuclease</keyword>
<sequence length="243" mass="28134">MAFCERQWALIHLEKQWKENLQTMEGRILHERVHDPLLFEKRGDRITARAVPLVSRRLGIYGVADVIEYHRVVESLTDTENETAMETVRDAPDPAPEAVAGFAPGAVRVAGKDGMWRPYPVEYKRGRPKKDNRDRVQLCAQAMCLEEMYHIRINAGYLYYGEIRRREAVELDEHLRKEVEDLALRMHELYERGATPPPLTRQGPCKLCSLRDTCMPRLPKTGRVTDYVRNVLKDIQEERGALP</sequence>
<evidence type="ECO:0000256" key="5">
    <source>
        <dbReference type="ARBA" id="ARBA00022722"/>
    </source>
</evidence>
<evidence type="ECO:0000256" key="3">
    <source>
        <dbReference type="ARBA" id="ARBA00012768"/>
    </source>
</evidence>
<dbReference type="InterPro" id="IPR051827">
    <property type="entry name" value="Cas4_exonuclease"/>
</dbReference>
<evidence type="ECO:0000259" key="14">
    <source>
        <dbReference type="Pfam" id="PF01930"/>
    </source>
</evidence>
<evidence type="ECO:0000256" key="9">
    <source>
        <dbReference type="ARBA" id="ARBA00023004"/>
    </source>
</evidence>
<dbReference type="AlphaFoldDB" id="A0A845L7L4"/>
<dbReference type="GO" id="GO:0046872">
    <property type="term" value="F:metal ion binding"/>
    <property type="evidence" value="ECO:0007669"/>
    <property type="project" value="UniProtKB-KW"/>
</dbReference>
<keyword evidence="10 13" id="KW-0411">Iron-sulfur</keyword>